<proteinExistence type="predicted"/>
<feature type="region of interest" description="Disordered" evidence="1">
    <location>
        <begin position="1"/>
        <end position="38"/>
    </location>
</feature>
<reference evidence="3" key="1">
    <citation type="journal article" date="2021" name="Curr. Microbiol.">
        <title>Complete genome of nocamycin-producing strain Saccharothrix syringae NRRL B-16468 reveals the biosynthetic potential for secondary metabolites.</title>
        <authorList>
            <person name="Mo X."/>
            <person name="Yang S."/>
        </authorList>
    </citation>
    <scope>NUCLEOTIDE SEQUENCE [LARGE SCALE GENOMIC DNA]</scope>
    <source>
        <strain evidence="3">ATCC 51364 / DSM 43886 / JCM 6844 / KCTC 9398 / NBRC 14523 / NRRL B-16468 / INA 2240</strain>
    </source>
</reference>
<evidence type="ECO:0000313" key="2">
    <source>
        <dbReference type="EMBL" id="QFZ17029.1"/>
    </source>
</evidence>
<dbReference type="AlphaFoldDB" id="A0A5Q0GSR7"/>
<dbReference type="EMBL" id="CP034550">
    <property type="protein sequence ID" value="QFZ17029.1"/>
    <property type="molecule type" value="Genomic_DNA"/>
</dbReference>
<evidence type="ECO:0000313" key="3">
    <source>
        <dbReference type="Proteomes" id="UP000325787"/>
    </source>
</evidence>
<dbReference type="Proteomes" id="UP000325787">
    <property type="component" value="Chromosome"/>
</dbReference>
<keyword evidence="3" id="KW-1185">Reference proteome</keyword>
<sequence length="107" mass="11679">MPPRNFSVEPDTSPSRVEPFPPEAGEAVGESQGGFPYQVNRGEPEVFTLHFGDVVDRVEFTLSPDVVIDGNDGEPYRVTGMGDRPRYSLAEGPDGGPKWVLAPYGER</sequence>
<name>A0A5Q0GSR7_SACSY</name>
<gene>
    <name evidence="2" type="ORF">EKG83_05690</name>
</gene>
<accession>A0A5Q0GSR7</accession>
<organism evidence="2 3">
    <name type="scientific">Saccharothrix syringae</name>
    <name type="common">Nocardiopsis syringae</name>
    <dbReference type="NCBI Taxonomy" id="103733"/>
    <lineage>
        <taxon>Bacteria</taxon>
        <taxon>Bacillati</taxon>
        <taxon>Actinomycetota</taxon>
        <taxon>Actinomycetes</taxon>
        <taxon>Pseudonocardiales</taxon>
        <taxon>Pseudonocardiaceae</taxon>
        <taxon>Saccharothrix</taxon>
    </lineage>
</organism>
<evidence type="ECO:0000256" key="1">
    <source>
        <dbReference type="SAM" id="MobiDB-lite"/>
    </source>
</evidence>
<dbReference type="RefSeq" id="WP_033435622.1">
    <property type="nucleotide sequence ID" value="NZ_CP034550.1"/>
</dbReference>
<protein>
    <submittedName>
        <fullName evidence="2">Uncharacterized protein</fullName>
    </submittedName>
</protein>
<dbReference type="KEGG" id="ssyi:EKG83_05690"/>